<dbReference type="EMBL" id="JBBBZM010000693">
    <property type="protein sequence ID" value="KAL0630411.1"/>
    <property type="molecule type" value="Genomic_DNA"/>
</dbReference>
<gene>
    <name evidence="2" type="ORF">Q9L58_010742</name>
</gene>
<feature type="non-terminal residue" evidence="2">
    <location>
        <position position="106"/>
    </location>
</feature>
<evidence type="ECO:0000313" key="3">
    <source>
        <dbReference type="Proteomes" id="UP001447188"/>
    </source>
</evidence>
<accession>A0ABR3G376</accession>
<comment type="caution">
    <text evidence="2">The sequence shown here is derived from an EMBL/GenBank/DDBJ whole genome shotgun (WGS) entry which is preliminary data.</text>
</comment>
<feature type="non-terminal residue" evidence="2">
    <location>
        <position position="1"/>
    </location>
</feature>
<proteinExistence type="predicted"/>
<dbReference type="Proteomes" id="UP001447188">
    <property type="component" value="Unassembled WGS sequence"/>
</dbReference>
<evidence type="ECO:0000313" key="2">
    <source>
        <dbReference type="EMBL" id="KAL0630411.1"/>
    </source>
</evidence>
<evidence type="ECO:0000256" key="1">
    <source>
        <dbReference type="SAM" id="MobiDB-lite"/>
    </source>
</evidence>
<feature type="region of interest" description="Disordered" evidence="1">
    <location>
        <begin position="1"/>
        <end position="31"/>
    </location>
</feature>
<reference evidence="2 3" key="1">
    <citation type="submission" date="2024-02" db="EMBL/GenBank/DDBJ databases">
        <title>Discinaceae phylogenomics.</title>
        <authorList>
            <person name="Dirks A.C."/>
            <person name="James T.Y."/>
        </authorList>
    </citation>
    <scope>NUCLEOTIDE SEQUENCE [LARGE SCALE GENOMIC DNA]</scope>
    <source>
        <strain evidence="2 3">ACD0624</strain>
    </source>
</reference>
<protein>
    <submittedName>
        <fullName evidence="2">Uncharacterized protein</fullName>
    </submittedName>
</protein>
<name>A0ABR3G376_9PEZI</name>
<organism evidence="2 3">
    <name type="scientific">Discina gigas</name>
    <dbReference type="NCBI Taxonomy" id="1032678"/>
    <lineage>
        <taxon>Eukaryota</taxon>
        <taxon>Fungi</taxon>
        <taxon>Dikarya</taxon>
        <taxon>Ascomycota</taxon>
        <taxon>Pezizomycotina</taxon>
        <taxon>Pezizomycetes</taxon>
        <taxon>Pezizales</taxon>
        <taxon>Discinaceae</taxon>
        <taxon>Discina</taxon>
    </lineage>
</organism>
<keyword evidence="3" id="KW-1185">Reference proteome</keyword>
<sequence>TAKGKARNDNQTAPKKNKPATTKSMIVQRTGEEKDESLNLLHLRNAINRDLIEAKAPESLQVTGISWNQKGNMMLYTREGFLNEEFDLHQAVITTAIAKADPTSLF</sequence>